<dbReference type="Gene3D" id="3.90.380.10">
    <property type="entry name" value="Naphthalene 1,2-dioxygenase Alpha Subunit, Chain A, domain 1"/>
    <property type="match status" value="1"/>
</dbReference>
<gene>
    <name evidence="20" type="ORF">DGYR_LOCUS11933</name>
</gene>
<comment type="catalytic activity">
    <reaction evidence="15">
        <text>cholesterol + NADH + O2 + H(+) = 7-dehydrocholesterol + NAD(+) + 2 H2O</text>
        <dbReference type="Rhea" id="RHEA:51644"/>
        <dbReference type="ChEBI" id="CHEBI:15377"/>
        <dbReference type="ChEBI" id="CHEBI:15378"/>
        <dbReference type="ChEBI" id="CHEBI:15379"/>
        <dbReference type="ChEBI" id="CHEBI:16113"/>
        <dbReference type="ChEBI" id="CHEBI:17759"/>
        <dbReference type="ChEBI" id="CHEBI:57540"/>
        <dbReference type="ChEBI" id="CHEBI:57945"/>
        <dbReference type="EC" id="1.14.19.21"/>
    </reaction>
    <physiologicalReaction direction="left-to-right" evidence="15">
        <dbReference type="Rhea" id="RHEA:51645"/>
    </physiologicalReaction>
</comment>
<evidence type="ECO:0000259" key="19">
    <source>
        <dbReference type="PROSITE" id="PS51296"/>
    </source>
</evidence>
<evidence type="ECO:0000256" key="7">
    <source>
        <dbReference type="ARBA" id="ARBA00022989"/>
    </source>
</evidence>
<keyword evidence="8" id="KW-0560">Oxidoreductase</keyword>
<evidence type="ECO:0000256" key="4">
    <source>
        <dbReference type="ARBA" id="ARBA00022692"/>
    </source>
</evidence>
<evidence type="ECO:0000256" key="8">
    <source>
        <dbReference type="ARBA" id="ARBA00023002"/>
    </source>
</evidence>
<comment type="pathway">
    <text evidence="12">Steroid hormone biosynthesis; dafachronic acid biosynthesis.</text>
</comment>
<evidence type="ECO:0000256" key="9">
    <source>
        <dbReference type="ARBA" id="ARBA00023004"/>
    </source>
</evidence>
<keyword evidence="10" id="KW-0411">Iron-sulfur</keyword>
<keyword evidence="6" id="KW-0479">Metal-binding</keyword>
<feature type="transmembrane region" description="Helical" evidence="17">
    <location>
        <begin position="53"/>
        <end position="74"/>
    </location>
</feature>
<feature type="chain" id="PRO_5029573780" description="cholesterol 7-desaturase" evidence="18">
    <location>
        <begin position="20"/>
        <end position="462"/>
    </location>
</feature>
<dbReference type="PANTHER" id="PTHR21266:SF32">
    <property type="entry name" value="CHOLESTEROL 7-DESATURASE NVD"/>
    <property type="match status" value="1"/>
</dbReference>
<dbReference type="SUPFAM" id="SSF50022">
    <property type="entry name" value="ISP domain"/>
    <property type="match status" value="1"/>
</dbReference>
<comment type="caution">
    <text evidence="20">The sequence shown here is derived from an EMBL/GenBank/DDBJ whole genome shotgun (WGS) entry which is preliminary data.</text>
</comment>
<evidence type="ECO:0000313" key="20">
    <source>
        <dbReference type="EMBL" id="CAD5124384.1"/>
    </source>
</evidence>
<evidence type="ECO:0000256" key="2">
    <source>
        <dbReference type="ARBA" id="ARBA00004370"/>
    </source>
</evidence>
<dbReference type="UniPathway" id="UPA01020"/>
<evidence type="ECO:0000256" key="11">
    <source>
        <dbReference type="ARBA" id="ARBA00023136"/>
    </source>
</evidence>
<dbReference type="EMBL" id="CAJFCJ010000020">
    <property type="protein sequence ID" value="CAD5124384.1"/>
    <property type="molecule type" value="Genomic_DNA"/>
</dbReference>
<comment type="cofactor">
    <cofactor evidence="1">
        <name>Fe cation</name>
        <dbReference type="ChEBI" id="CHEBI:24875"/>
    </cofactor>
</comment>
<organism evidence="20 21">
    <name type="scientific">Dimorphilus gyrociliatus</name>
    <dbReference type="NCBI Taxonomy" id="2664684"/>
    <lineage>
        <taxon>Eukaryota</taxon>
        <taxon>Metazoa</taxon>
        <taxon>Spiralia</taxon>
        <taxon>Lophotrochozoa</taxon>
        <taxon>Annelida</taxon>
        <taxon>Polychaeta</taxon>
        <taxon>Polychaeta incertae sedis</taxon>
        <taxon>Dinophilidae</taxon>
        <taxon>Dimorphilus</taxon>
    </lineage>
</organism>
<comment type="subcellular location">
    <subcellularLocation>
        <location evidence="2">Membrane</location>
    </subcellularLocation>
</comment>
<accession>A0A7I8W783</accession>
<feature type="domain" description="Rieske" evidence="19">
    <location>
        <begin position="125"/>
        <end position="229"/>
    </location>
</feature>
<comment type="catalytic activity">
    <reaction evidence="16">
        <text>cholesterol + NADPH + O2 + H(+) = 7-dehydrocholesterol + NADP(+) + 2 H2O</text>
        <dbReference type="Rhea" id="RHEA:45024"/>
        <dbReference type="ChEBI" id="CHEBI:15377"/>
        <dbReference type="ChEBI" id="CHEBI:15378"/>
        <dbReference type="ChEBI" id="CHEBI:15379"/>
        <dbReference type="ChEBI" id="CHEBI:16113"/>
        <dbReference type="ChEBI" id="CHEBI:17759"/>
        <dbReference type="ChEBI" id="CHEBI:57783"/>
        <dbReference type="ChEBI" id="CHEBI:58349"/>
        <dbReference type="EC" id="1.14.19.21"/>
    </reaction>
    <physiologicalReaction direction="left-to-right" evidence="16">
        <dbReference type="Rhea" id="RHEA:45025"/>
    </physiologicalReaction>
</comment>
<dbReference type="Proteomes" id="UP000549394">
    <property type="component" value="Unassembled WGS sequence"/>
</dbReference>
<evidence type="ECO:0000256" key="1">
    <source>
        <dbReference type="ARBA" id="ARBA00001962"/>
    </source>
</evidence>
<evidence type="ECO:0000256" key="5">
    <source>
        <dbReference type="ARBA" id="ARBA00022714"/>
    </source>
</evidence>
<feature type="signal peptide" evidence="18">
    <location>
        <begin position="1"/>
        <end position="19"/>
    </location>
</feature>
<dbReference type="InterPro" id="IPR036922">
    <property type="entry name" value="Rieske_2Fe-2S_sf"/>
</dbReference>
<dbReference type="Pfam" id="PF00355">
    <property type="entry name" value="Rieske"/>
    <property type="match status" value="1"/>
</dbReference>
<reference evidence="20 21" key="1">
    <citation type="submission" date="2020-08" db="EMBL/GenBank/DDBJ databases">
        <authorList>
            <person name="Hejnol A."/>
        </authorList>
    </citation>
    <scope>NUCLEOTIDE SEQUENCE [LARGE SCALE GENOMIC DNA]</scope>
</reference>
<dbReference type="EC" id="1.14.19.21" evidence="14"/>
<dbReference type="PANTHER" id="PTHR21266">
    <property type="entry name" value="IRON-SULFUR DOMAIN CONTAINING PROTEIN"/>
    <property type="match status" value="1"/>
</dbReference>
<keyword evidence="18" id="KW-0732">Signal</keyword>
<dbReference type="Pfam" id="PF19298">
    <property type="entry name" value="KshA_C"/>
    <property type="match status" value="1"/>
</dbReference>
<evidence type="ECO:0000313" key="21">
    <source>
        <dbReference type="Proteomes" id="UP000549394"/>
    </source>
</evidence>
<name>A0A7I8W783_9ANNE</name>
<evidence type="ECO:0000256" key="6">
    <source>
        <dbReference type="ARBA" id="ARBA00022723"/>
    </source>
</evidence>
<evidence type="ECO:0000256" key="3">
    <source>
        <dbReference type="ARBA" id="ARBA00004972"/>
    </source>
</evidence>
<evidence type="ECO:0000256" key="12">
    <source>
        <dbReference type="ARBA" id="ARBA00025712"/>
    </source>
</evidence>
<evidence type="ECO:0000256" key="13">
    <source>
        <dbReference type="ARBA" id="ARBA00025729"/>
    </source>
</evidence>
<dbReference type="AlphaFoldDB" id="A0A7I8W783"/>
<dbReference type="OrthoDB" id="426882at2759"/>
<dbReference type="GO" id="GO:0016020">
    <property type="term" value="C:membrane"/>
    <property type="evidence" value="ECO:0007669"/>
    <property type="project" value="UniProtKB-SubCell"/>
</dbReference>
<proteinExistence type="inferred from homology"/>
<keyword evidence="5" id="KW-0001">2Fe-2S</keyword>
<dbReference type="GO" id="GO:0046872">
    <property type="term" value="F:metal ion binding"/>
    <property type="evidence" value="ECO:0007669"/>
    <property type="project" value="UniProtKB-KW"/>
</dbReference>
<sequence length="462" mass="52839">MSKLLYGIVFALAFILVSANIGYELIDAVSTWNLSNYIKIFKSFGKRIVQFDMFTVLLTGGIIGVLYVVLKWLYQLLFVPMNRVRLIEEVGYIREVDRMSKKDMANLVQKRKNMGKPPPVYPNGWFAVAESRDLKKGESKSYSILGLDLAVFRGADGRAHVIDAYCPHLGANFAIGGRVFDNCIECPFHGWRFSGDDGKCKKIPYSSKIPETARVKAYNTLELNGFIYVWYHAEGIEPTWQPPEIEEITKGQLVFGGRSEHYINAHIEEVPENGADISHLAQVHGPIMAAGVDLRDTYNRIWEFGKHEWAGEWKQLPEGHIGQLNLTHGLKLFGVHIPVLDMKVQANQIGPGIVYLTFESSIFGKGCYLQSLAPVEPMKQKIVHQVYMHWSVPMCIRKFFLLGEAIQIERDIMIWNNKKYESKPVLTGTMEDQMLAKHRRWYKQFYSENSPTLHQSKKDLSW</sequence>
<comment type="pathway">
    <text evidence="3">Hormone biosynthesis.</text>
</comment>
<dbReference type="GO" id="GO:0170056">
    <property type="term" value="F:cholesterol 7-desaturase [NAD(P)H] activity"/>
    <property type="evidence" value="ECO:0007669"/>
    <property type="project" value="UniProtKB-EC"/>
</dbReference>
<evidence type="ECO:0000256" key="14">
    <source>
        <dbReference type="ARBA" id="ARBA00026095"/>
    </source>
</evidence>
<evidence type="ECO:0000256" key="10">
    <source>
        <dbReference type="ARBA" id="ARBA00023014"/>
    </source>
</evidence>
<dbReference type="GO" id="GO:0051537">
    <property type="term" value="F:2 iron, 2 sulfur cluster binding"/>
    <property type="evidence" value="ECO:0007669"/>
    <property type="project" value="UniProtKB-KW"/>
</dbReference>
<evidence type="ECO:0000256" key="17">
    <source>
        <dbReference type="SAM" id="Phobius"/>
    </source>
</evidence>
<keyword evidence="4 17" id="KW-0812">Transmembrane</keyword>
<dbReference type="InterPro" id="IPR017941">
    <property type="entry name" value="Rieske_2Fe-2S"/>
</dbReference>
<evidence type="ECO:0000256" key="15">
    <source>
        <dbReference type="ARBA" id="ARBA00047853"/>
    </source>
</evidence>
<evidence type="ECO:0000256" key="18">
    <source>
        <dbReference type="SAM" id="SignalP"/>
    </source>
</evidence>
<dbReference type="PROSITE" id="PS51296">
    <property type="entry name" value="RIESKE"/>
    <property type="match status" value="1"/>
</dbReference>
<dbReference type="GO" id="GO:0008203">
    <property type="term" value="P:cholesterol metabolic process"/>
    <property type="evidence" value="ECO:0007669"/>
    <property type="project" value="InterPro"/>
</dbReference>
<keyword evidence="7 17" id="KW-1133">Transmembrane helix</keyword>
<keyword evidence="11 17" id="KW-0472">Membrane</keyword>
<comment type="similarity">
    <text evidence="13">Belongs to the cholesterol 7-desaturase family.</text>
</comment>
<dbReference type="InterPro" id="IPR050584">
    <property type="entry name" value="Cholesterol_7-desaturase"/>
</dbReference>
<dbReference type="InterPro" id="IPR045605">
    <property type="entry name" value="KshA-like_C"/>
</dbReference>
<protein>
    <recommendedName>
        <fullName evidence="14">cholesterol 7-desaturase</fullName>
        <ecNumber evidence="14">1.14.19.21</ecNumber>
    </recommendedName>
</protein>
<evidence type="ECO:0000256" key="16">
    <source>
        <dbReference type="ARBA" id="ARBA00049548"/>
    </source>
</evidence>
<keyword evidence="9" id="KW-0408">Iron</keyword>
<keyword evidence="21" id="KW-1185">Reference proteome</keyword>
<dbReference type="Gene3D" id="2.102.10.10">
    <property type="entry name" value="Rieske [2Fe-2S] iron-sulphur domain"/>
    <property type="match status" value="1"/>
</dbReference>
<dbReference type="GO" id="GO:0005737">
    <property type="term" value="C:cytoplasm"/>
    <property type="evidence" value="ECO:0007669"/>
    <property type="project" value="TreeGrafter"/>
</dbReference>